<dbReference type="Proteomes" id="UP000823941">
    <property type="component" value="Chromosome 25"/>
</dbReference>
<accession>A0ABQ7PZ14</accession>
<evidence type="ECO:0000313" key="1">
    <source>
        <dbReference type="EMBL" id="KAG7298226.1"/>
    </source>
</evidence>
<dbReference type="EMBL" id="JAHIBW010000025">
    <property type="protein sequence ID" value="KAG7298226.1"/>
    <property type="molecule type" value="Genomic_DNA"/>
</dbReference>
<sequence length="183" mass="21642">MYGFVMRTCKDFKRYSTYVYLFNTLIRPHLEYASCIWNPFYAKYEDAIETVQHKFLRSTFYKIFKSKLPYPGLLDKFKMPTLKSRRILLGAMVLYNLCRHRFDSMELINSISYRVPRRGGRQRAANPHQLFASSSSRTNAGKRAPLHRLVATYNQLFNDADVFTLTPYCYKKNITETLNNLNM</sequence>
<comment type="caution">
    <text evidence="1">The sequence shown here is derived from an EMBL/GenBank/DDBJ whole genome shotgun (WGS) entry which is preliminary data.</text>
</comment>
<name>A0ABQ7PZ14_PLUXY</name>
<organism evidence="1 2">
    <name type="scientific">Plutella xylostella</name>
    <name type="common">Diamondback moth</name>
    <name type="synonym">Plutella maculipennis</name>
    <dbReference type="NCBI Taxonomy" id="51655"/>
    <lineage>
        <taxon>Eukaryota</taxon>
        <taxon>Metazoa</taxon>
        <taxon>Ecdysozoa</taxon>
        <taxon>Arthropoda</taxon>
        <taxon>Hexapoda</taxon>
        <taxon>Insecta</taxon>
        <taxon>Pterygota</taxon>
        <taxon>Neoptera</taxon>
        <taxon>Endopterygota</taxon>
        <taxon>Lepidoptera</taxon>
        <taxon>Glossata</taxon>
        <taxon>Ditrysia</taxon>
        <taxon>Yponomeutoidea</taxon>
        <taxon>Plutellidae</taxon>
        <taxon>Plutella</taxon>
    </lineage>
</organism>
<proteinExistence type="predicted"/>
<protein>
    <submittedName>
        <fullName evidence="1">Uncharacterized protein</fullName>
    </submittedName>
</protein>
<keyword evidence="2" id="KW-1185">Reference proteome</keyword>
<reference evidence="1 2" key="1">
    <citation type="submission" date="2021-06" db="EMBL/GenBank/DDBJ databases">
        <title>A haploid diamondback moth (Plutella xylostella L.) genome assembly resolves 31 chromosomes and identifies a diamide resistance mutation.</title>
        <authorList>
            <person name="Ward C.M."/>
            <person name="Perry K.D."/>
            <person name="Baker G."/>
            <person name="Powis K."/>
            <person name="Heckel D.G."/>
            <person name="Baxter S.W."/>
        </authorList>
    </citation>
    <scope>NUCLEOTIDE SEQUENCE [LARGE SCALE GENOMIC DNA]</scope>
    <source>
        <strain evidence="1 2">LV</strain>
        <tissue evidence="1">Single pupa</tissue>
    </source>
</reference>
<gene>
    <name evidence="1" type="ORF">JYU34_019039</name>
</gene>
<evidence type="ECO:0000313" key="2">
    <source>
        <dbReference type="Proteomes" id="UP000823941"/>
    </source>
</evidence>